<dbReference type="Proteomes" id="UP001162156">
    <property type="component" value="Unassembled WGS sequence"/>
</dbReference>
<protein>
    <submittedName>
        <fullName evidence="2">Uncharacterized protein</fullName>
    </submittedName>
</protein>
<evidence type="ECO:0000313" key="2">
    <source>
        <dbReference type="EMBL" id="KAJ8972146.1"/>
    </source>
</evidence>
<comment type="caution">
    <text evidence="2">The sequence shown here is derived from an EMBL/GenBank/DDBJ whole genome shotgun (WGS) entry which is preliminary data.</text>
</comment>
<dbReference type="AlphaFoldDB" id="A0AAV8ZV22"/>
<dbReference type="EMBL" id="JANEYF010000117">
    <property type="protein sequence ID" value="KAJ8972146.1"/>
    <property type="molecule type" value="Genomic_DNA"/>
</dbReference>
<organism evidence="2 3">
    <name type="scientific">Rhamnusium bicolor</name>
    <dbReference type="NCBI Taxonomy" id="1586634"/>
    <lineage>
        <taxon>Eukaryota</taxon>
        <taxon>Metazoa</taxon>
        <taxon>Ecdysozoa</taxon>
        <taxon>Arthropoda</taxon>
        <taxon>Hexapoda</taxon>
        <taxon>Insecta</taxon>
        <taxon>Pterygota</taxon>
        <taxon>Neoptera</taxon>
        <taxon>Endopterygota</taxon>
        <taxon>Coleoptera</taxon>
        <taxon>Polyphaga</taxon>
        <taxon>Cucujiformia</taxon>
        <taxon>Chrysomeloidea</taxon>
        <taxon>Cerambycidae</taxon>
        <taxon>Lepturinae</taxon>
        <taxon>Rhagiini</taxon>
        <taxon>Rhamnusium</taxon>
    </lineage>
</organism>
<keyword evidence="3" id="KW-1185">Reference proteome</keyword>
<gene>
    <name evidence="2" type="ORF">NQ314_000372</name>
</gene>
<sequence length="92" mass="10487">MFFSINEPGRDPGFGQSILHEGMLIFRTPPYIVTDITLQDTLTRSKPTRKLCESPKVMPLEREKSLEKVPYSSPNGITDRKVSRRFSSTSIK</sequence>
<name>A0AAV8ZV22_9CUCU</name>
<accession>A0AAV8ZV22</accession>
<proteinExistence type="predicted"/>
<feature type="region of interest" description="Disordered" evidence="1">
    <location>
        <begin position="54"/>
        <end position="92"/>
    </location>
</feature>
<evidence type="ECO:0000313" key="3">
    <source>
        <dbReference type="Proteomes" id="UP001162156"/>
    </source>
</evidence>
<evidence type="ECO:0000256" key="1">
    <source>
        <dbReference type="SAM" id="MobiDB-lite"/>
    </source>
</evidence>
<reference evidence="2" key="1">
    <citation type="journal article" date="2023" name="Insect Mol. Biol.">
        <title>Genome sequencing provides insights into the evolution of gene families encoding plant cell wall-degrading enzymes in longhorned beetles.</title>
        <authorList>
            <person name="Shin N.R."/>
            <person name="Okamura Y."/>
            <person name="Kirsch R."/>
            <person name="Pauchet Y."/>
        </authorList>
    </citation>
    <scope>NUCLEOTIDE SEQUENCE</scope>
    <source>
        <strain evidence="2">RBIC_L_NR</strain>
    </source>
</reference>